<organism evidence="4 5">
    <name type="scientific">Malassezia caprae</name>
    <dbReference type="NCBI Taxonomy" id="1381934"/>
    <lineage>
        <taxon>Eukaryota</taxon>
        <taxon>Fungi</taxon>
        <taxon>Dikarya</taxon>
        <taxon>Basidiomycota</taxon>
        <taxon>Ustilaginomycotina</taxon>
        <taxon>Malasseziomycetes</taxon>
        <taxon>Malasseziales</taxon>
        <taxon>Malasseziaceae</taxon>
        <taxon>Malassezia</taxon>
    </lineage>
</organism>
<dbReference type="AlphaFoldDB" id="A0AAF0IWK1"/>
<dbReference type="InterPro" id="IPR008584">
    <property type="entry name" value="CXXC_Zn-binding_euk"/>
</dbReference>
<accession>A0AAF0IWK1</accession>
<comment type="similarity">
    <text evidence="1">Belongs to the UPF0587 family.</text>
</comment>
<protein>
    <submittedName>
        <fullName evidence="4">Uncharacterized protein</fullName>
    </submittedName>
</protein>
<evidence type="ECO:0000256" key="2">
    <source>
        <dbReference type="ARBA" id="ARBA00022723"/>
    </source>
</evidence>
<name>A0AAF0IWK1_9BASI</name>
<reference evidence="4" key="1">
    <citation type="submission" date="2023-03" db="EMBL/GenBank/DDBJ databases">
        <title>Mating type loci evolution in Malassezia.</title>
        <authorList>
            <person name="Coelho M.A."/>
        </authorList>
    </citation>
    <scope>NUCLEOTIDE SEQUENCE</scope>
    <source>
        <strain evidence="4">CBS 10434</strain>
    </source>
</reference>
<sequence>MPTLALQLQADFGQVTGLVPADGVEAALLLPIECTSCHEAHPKPVALEPSNLSDMQKSRGTANLVVHCPSCRRENSATFVVRQPGSRGDAALGEVSPWTPAAPDADHTSGWHTLCTVDFRGMNPLDTPIDALLTDSSSWTCRGAESSTPFTDVQFDDGEWHDYDDKAGDEVSVTEVQLRWLKV</sequence>
<evidence type="ECO:0000313" key="5">
    <source>
        <dbReference type="Proteomes" id="UP001220961"/>
    </source>
</evidence>
<dbReference type="EMBL" id="CP119914">
    <property type="protein sequence ID" value="WFD20889.1"/>
    <property type="molecule type" value="Genomic_DNA"/>
</dbReference>
<dbReference type="Pfam" id="PF05907">
    <property type="entry name" value="CXXC_Zn-b_euk"/>
    <property type="match status" value="1"/>
</dbReference>
<keyword evidence="3" id="KW-0862">Zinc</keyword>
<evidence type="ECO:0000256" key="1">
    <source>
        <dbReference type="ARBA" id="ARBA00007818"/>
    </source>
</evidence>
<dbReference type="SUPFAM" id="SSF141678">
    <property type="entry name" value="MAL13P1.257-like"/>
    <property type="match status" value="1"/>
</dbReference>
<evidence type="ECO:0000256" key="3">
    <source>
        <dbReference type="ARBA" id="ARBA00022833"/>
    </source>
</evidence>
<gene>
    <name evidence="4" type="ORF">MCAP1_003144</name>
</gene>
<dbReference type="GO" id="GO:0008270">
    <property type="term" value="F:zinc ion binding"/>
    <property type="evidence" value="ECO:0007669"/>
    <property type="project" value="TreeGrafter"/>
</dbReference>
<dbReference type="PANTHER" id="PTHR12857:SF0">
    <property type="entry name" value="CXXC MOTIF CONTAINING ZINC BINDING PROTEIN"/>
    <property type="match status" value="1"/>
</dbReference>
<proteinExistence type="inferred from homology"/>
<dbReference type="Proteomes" id="UP001220961">
    <property type="component" value="Chromosome 7"/>
</dbReference>
<evidence type="ECO:0000313" key="4">
    <source>
        <dbReference type="EMBL" id="WFD20889.1"/>
    </source>
</evidence>
<dbReference type="PANTHER" id="PTHR12857">
    <property type="entry name" value="CXXC MOTIF CONTAINING ZINC BINDING PROTEIN"/>
    <property type="match status" value="1"/>
</dbReference>
<keyword evidence="5" id="KW-1185">Reference proteome</keyword>
<keyword evidence="2" id="KW-0479">Metal-binding</keyword>